<organism evidence="4 5">
    <name type="scientific">Cobetia amphilecti</name>
    <dbReference type="NCBI Taxonomy" id="1055104"/>
    <lineage>
        <taxon>Bacteria</taxon>
        <taxon>Pseudomonadati</taxon>
        <taxon>Pseudomonadota</taxon>
        <taxon>Gammaproteobacteria</taxon>
        <taxon>Oceanospirillales</taxon>
        <taxon>Halomonadaceae</taxon>
        <taxon>Cobetia</taxon>
    </lineage>
</organism>
<dbReference type="PANTHER" id="PTHR33376">
    <property type="match status" value="1"/>
</dbReference>
<dbReference type="GeneID" id="97327189"/>
<dbReference type="PIRSF" id="PIRSF006470">
    <property type="entry name" value="DctB"/>
    <property type="match status" value="1"/>
</dbReference>
<evidence type="ECO:0000313" key="5">
    <source>
        <dbReference type="Proteomes" id="UP001229025"/>
    </source>
</evidence>
<protein>
    <submittedName>
        <fullName evidence="4">TRAP transporter substrate-binding protein</fullName>
    </submittedName>
</protein>
<keyword evidence="2" id="KW-0813">Transport</keyword>
<accession>A0ABT6UMN7</accession>
<dbReference type="InterPro" id="IPR018389">
    <property type="entry name" value="DctP_fam"/>
</dbReference>
<dbReference type="NCBIfam" id="NF037995">
    <property type="entry name" value="TRAP_S1"/>
    <property type="match status" value="1"/>
</dbReference>
<dbReference type="Proteomes" id="UP001229025">
    <property type="component" value="Unassembled WGS sequence"/>
</dbReference>
<dbReference type="EMBL" id="JASCSA010000004">
    <property type="protein sequence ID" value="MDI5883955.1"/>
    <property type="molecule type" value="Genomic_DNA"/>
</dbReference>
<gene>
    <name evidence="4" type="ORF">QLT01_06245</name>
</gene>
<comment type="similarity">
    <text evidence="1">Belongs to the bacterial solute-binding protein 7 family.</text>
</comment>
<dbReference type="InterPro" id="IPR038404">
    <property type="entry name" value="TRAP_DctP_sf"/>
</dbReference>
<dbReference type="CDD" id="cd13603">
    <property type="entry name" value="PBP2_TRAP_Siap_TeaA_like"/>
    <property type="match status" value="1"/>
</dbReference>
<evidence type="ECO:0000256" key="1">
    <source>
        <dbReference type="ARBA" id="ARBA00009023"/>
    </source>
</evidence>
<keyword evidence="5" id="KW-1185">Reference proteome</keyword>
<evidence type="ECO:0000313" key="4">
    <source>
        <dbReference type="EMBL" id="MDI5883955.1"/>
    </source>
</evidence>
<name>A0ABT6UMN7_9GAMM</name>
<evidence type="ECO:0000256" key="2">
    <source>
        <dbReference type="ARBA" id="ARBA00022448"/>
    </source>
</evidence>
<reference evidence="5" key="2">
    <citation type="submission" date="2023-07" db="EMBL/GenBank/DDBJ databases">
        <title>Genome-based characterization of strain KMM 296 and proposal for reclassification of Cobetia litoralis and Cobetia pacifica, and emended description of the species Cobetia amphilecti and Cobetia marina.</title>
        <authorList>
            <person name="Balabanova L."/>
            <person name="Nedashkovskaya O."/>
        </authorList>
    </citation>
    <scope>NUCLEOTIDE SEQUENCE [LARGE SCALE GENOMIC DNA]</scope>
    <source>
        <strain evidence="5">NRIC 0815</strain>
    </source>
</reference>
<dbReference type="RefSeq" id="WP_284726583.1">
    <property type="nucleotide sequence ID" value="NZ_CP136695.1"/>
</dbReference>
<dbReference type="Gene3D" id="3.40.190.170">
    <property type="entry name" value="Bacterial extracellular solute-binding protein, family 7"/>
    <property type="match status" value="1"/>
</dbReference>
<evidence type="ECO:0000256" key="3">
    <source>
        <dbReference type="ARBA" id="ARBA00022729"/>
    </source>
</evidence>
<comment type="caution">
    <text evidence="4">The sequence shown here is derived from an EMBL/GenBank/DDBJ whole genome shotgun (WGS) entry which is preliminary data.</text>
</comment>
<dbReference type="Pfam" id="PF03480">
    <property type="entry name" value="DctP"/>
    <property type="match status" value="1"/>
</dbReference>
<proteinExistence type="inferred from homology"/>
<reference evidence="4 5" key="1">
    <citation type="submission" date="2023-04" db="EMBL/GenBank/DDBJ databases">
        <authorList>
            <person name="Otstavnykh N."/>
            <person name="Seitkalieva A."/>
            <person name="Bystritskaya E."/>
        </authorList>
    </citation>
    <scope>NUCLEOTIDE SEQUENCE [LARGE SCALE GENOMIC DNA]</scope>
    <source>
        <strain evidence="4 5">NRIC 0815</strain>
    </source>
</reference>
<keyword evidence="3" id="KW-0732">Signal</keyword>
<dbReference type="InterPro" id="IPR004682">
    <property type="entry name" value="TRAP_DctP"/>
</dbReference>
<dbReference type="PANTHER" id="PTHR33376:SF7">
    <property type="entry name" value="C4-DICARBOXYLATE-BINDING PROTEIN DCTB"/>
    <property type="match status" value="1"/>
</dbReference>
<dbReference type="NCBIfam" id="TIGR00787">
    <property type="entry name" value="dctP"/>
    <property type="match status" value="1"/>
</dbReference>
<sequence length="363" mass="39102">MIDSTQTLSDLRLLTRTGVSRTSVSRASAFKSSLAIAVTAASLGMAAGANAATWKMALGDAAGGTQYELGKTFASLVEEKSGGDIKVDLFPNGQLGSEQDTVNNASMGLVDLSVVAINNLTPFSPTVGVLTLPYVIHGPDDAKALTQGKIGDELRENTLRDSGIRILGWAYSGCRRLTNSKQAVASPEDLEGMVIRVPKNEIMISSYQSWGVNPNPLAWSETFTALQQGVVDGQDNPYITIDAMKFYEVQNHVTDSCYVFSMEPLIMGEGTFQSLSEENQQLVLAAGEEATSHSYDYLLATEDSIKKSLVEEHGMTITQPANDEQEWIAKASSIWPDFYDSIGGRDKLVEVLETLGRDPSTAP</sequence>